<dbReference type="GO" id="GO:0046983">
    <property type="term" value="F:protein dimerization activity"/>
    <property type="evidence" value="ECO:0007669"/>
    <property type="project" value="InterPro"/>
</dbReference>
<dbReference type="Gene3D" id="4.10.280.10">
    <property type="entry name" value="Helix-loop-helix DNA-binding domain"/>
    <property type="match status" value="1"/>
</dbReference>
<dbReference type="PROSITE" id="PS50888">
    <property type="entry name" value="BHLH"/>
    <property type="match status" value="1"/>
</dbReference>
<proteinExistence type="evidence at transcript level"/>
<evidence type="ECO:0000313" key="7">
    <source>
        <dbReference type="EMBL" id="APH81343.1"/>
    </source>
</evidence>
<dbReference type="AlphaFoldDB" id="A0A1L3THV8"/>
<dbReference type="GO" id="GO:0005634">
    <property type="term" value="C:nucleus"/>
    <property type="evidence" value="ECO:0007669"/>
    <property type="project" value="UniProtKB-SubCell"/>
</dbReference>
<dbReference type="Pfam" id="PF00010">
    <property type="entry name" value="HLH"/>
    <property type="match status" value="1"/>
</dbReference>
<reference evidence="7" key="1">
    <citation type="submission" date="2016-08" db="EMBL/GenBank/DDBJ databases">
        <title>Adverse effects of temperature on growth and fatty acid synthesis in the cyclopoid copepod (Paracyclopina nana).</title>
        <authorList>
            <person name="Lee J.-S."/>
        </authorList>
    </citation>
    <scope>NUCLEOTIDE SEQUENCE</scope>
</reference>
<dbReference type="InterPro" id="IPR052207">
    <property type="entry name" value="Max-like/E-box_TFs"/>
</dbReference>
<feature type="domain" description="BHLH" evidence="6">
    <location>
        <begin position="513"/>
        <end position="569"/>
    </location>
</feature>
<dbReference type="InterPro" id="IPR011598">
    <property type="entry name" value="bHLH_dom"/>
</dbReference>
<keyword evidence="4" id="KW-0804">Transcription</keyword>
<dbReference type="PANTHER" id="PTHR15741:SF37">
    <property type="entry name" value="LD38259P"/>
    <property type="match status" value="1"/>
</dbReference>
<keyword evidence="3" id="KW-0238">DNA-binding</keyword>
<organism evidence="7">
    <name type="scientific">Paracyclopina nana</name>
    <name type="common">Marine copepod</name>
    <dbReference type="NCBI Taxonomy" id="565004"/>
    <lineage>
        <taxon>Eukaryota</taxon>
        <taxon>Metazoa</taxon>
        <taxon>Ecdysozoa</taxon>
        <taxon>Arthropoda</taxon>
        <taxon>Crustacea</taxon>
        <taxon>Multicrustacea</taxon>
        <taxon>Hexanauplia</taxon>
        <taxon>Copepoda</taxon>
        <taxon>Cyclopoida</taxon>
        <taxon>Cyclopettidae</taxon>
        <taxon>Paracyclopina</taxon>
    </lineage>
</organism>
<evidence type="ECO:0000259" key="6">
    <source>
        <dbReference type="PROSITE" id="PS50888"/>
    </source>
</evidence>
<sequence>MAVVRHKAAIHSGHFMVSDFEPDEQDEEDATVPPSEEGLANLIAPEEAKIFEEAKVAEEAKASSTAMASRRILIPKHNGNKIRFLLPESKDKEISLPTLFKSMSIAYRQRLTSPRWNRFRGLKLRWKDKIRMNNVIWRCWHMQFMKNDPRPLCAFANPLEIDNHNRTEGTTLLEGKYWKRKLETIQTEYNHWRRFYHSTEEHIKPTANATRKHNDSTSLADLENILRSPPAFTMVEGSRDDVDLQSMLNDEGMIVDLLLNTFSESSTGTSEINAFFAATSTTSTSGQFSNTMSVAVPFPNPRDYYKTTTNADLLQPGLGSLQPNLEDMEFDLDWLNSSNVGNMEMKSMMSSNEASKPLDLLSAVVTATTATQPQPVMLQQPSPQQAFELPTRTSPMIRPPLEPLPHYGGGKQRSMFSLHHQQQPPYQAPLKNSPKQRLLHRNNFAVEAPANDFPPVKSELVQLLKTSKPSVPPSSSNFVYYGIPPPLATDYKQNDMPRPNYRGLTNTPQYAEHRRSIHINAEQNRRTSIKHGFEELRSLIPSLKDVPASSHKISKAALLHKGGDYIRQMKSDMQGMEHESSSLRMAIEKLELDVSSLQGYLPASGGGEKTQSICGKLRQRKVQEDSEIMRELFNHHVRNGTSINWKFWAFSRLMKPFFDTFSTSVAGTASFSELERSTSHWLEDKCSLIQIRQWAMTSLKTISVRTSILHEPQLMPQEALELAHHPENDSDPD</sequence>
<keyword evidence="2" id="KW-0805">Transcription regulation</keyword>
<dbReference type="EMBL" id="KX671159">
    <property type="protein sequence ID" value="APH81343.1"/>
    <property type="molecule type" value="mRNA"/>
</dbReference>
<evidence type="ECO:0000256" key="3">
    <source>
        <dbReference type="ARBA" id="ARBA00023125"/>
    </source>
</evidence>
<dbReference type="SUPFAM" id="SSF47459">
    <property type="entry name" value="HLH, helix-loop-helix DNA-binding domain"/>
    <property type="match status" value="1"/>
</dbReference>
<dbReference type="PANTHER" id="PTHR15741">
    <property type="entry name" value="BASIC HELIX-LOOP-HELIX ZIP TRANSCRIPTION FACTOR"/>
    <property type="match status" value="1"/>
</dbReference>
<dbReference type="CDD" id="cd11405">
    <property type="entry name" value="bHLHzip_MLXIP_like"/>
    <property type="match status" value="1"/>
</dbReference>
<dbReference type="GO" id="GO:0000978">
    <property type="term" value="F:RNA polymerase II cis-regulatory region sequence-specific DNA binding"/>
    <property type="evidence" value="ECO:0007669"/>
    <property type="project" value="TreeGrafter"/>
</dbReference>
<evidence type="ECO:0000256" key="4">
    <source>
        <dbReference type="ARBA" id="ARBA00023163"/>
    </source>
</evidence>
<dbReference type="CDD" id="cd21739">
    <property type="entry name" value="NES2-NLS_ChREBP-like"/>
    <property type="match status" value="1"/>
</dbReference>
<keyword evidence="5" id="KW-0539">Nucleus</keyword>
<evidence type="ECO:0000256" key="1">
    <source>
        <dbReference type="ARBA" id="ARBA00004123"/>
    </source>
</evidence>
<protein>
    <submittedName>
        <fullName evidence="7">ChREBP1</fullName>
    </submittedName>
</protein>
<evidence type="ECO:0000256" key="2">
    <source>
        <dbReference type="ARBA" id="ARBA00023015"/>
    </source>
</evidence>
<name>A0A1L3THV8_PARNA</name>
<accession>A0A1L3THV8</accession>
<dbReference type="SMART" id="SM00353">
    <property type="entry name" value="HLH"/>
    <property type="match status" value="1"/>
</dbReference>
<evidence type="ECO:0000256" key="5">
    <source>
        <dbReference type="ARBA" id="ARBA00023242"/>
    </source>
</evidence>
<comment type="subcellular location">
    <subcellularLocation>
        <location evidence="1">Nucleus</location>
    </subcellularLocation>
</comment>
<dbReference type="InterPro" id="IPR036638">
    <property type="entry name" value="HLH_DNA-bd_sf"/>
</dbReference>
<dbReference type="GO" id="GO:0000981">
    <property type="term" value="F:DNA-binding transcription factor activity, RNA polymerase II-specific"/>
    <property type="evidence" value="ECO:0007669"/>
    <property type="project" value="TreeGrafter"/>
</dbReference>